<accession>A0AAD7UV33</accession>
<dbReference type="Pfam" id="PF25482">
    <property type="entry name" value="DUF7905"/>
    <property type="match status" value="1"/>
</dbReference>
<proteinExistence type="predicted"/>
<evidence type="ECO:0000313" key="4">
    <source>
        <dbReference type="Proteomes" id="UP001234581"/>
    </source>
</evidence>
<evidence type="ECO:0000256" key="1">
    <source>
        <dbReference type="SAM" id="MobiDB-lite"/>
    </source>
</evidence>
<feature type="compositionally biased region" description="Low complexity" evidence="1">
    <location>
        <begin position="378"/>
        <end position="398"/>
    </location>
</feature>
<dbReference type="GeneID" id="83218461"/>
<dbReference type="Proteomes" id="UP001234581">
    <property type="component" value="Unassembled WGS sequence"/>
</dbReference>
<dbReference type="EMBL" id="JARTCD010000081">
    <property type="protein sequence ID" value="KAJ8653309.1"/>
    <property type="molecule type" value="Genomic_DNA"/>
</dbReference>
<protein>
    <recommendedName>
        <fullName evidence="2">DUF7905 domain-containing protein</fullName>
    </recommendedName>
</protein>
<feature type="domain" description="DUF7905" evidence="2">
    <location>
        <begin position="527"/>
        <end position="811"/>
    </location>
</feature>
<name>A0AAD7UV33_9FUNG</name>
<dbReference type="RefSeq" id="XP_058338223.1">
    <property type="nucleotide sequence ID" value="XM_058491031.1"/>
</dbReference>
<gene>
    <name evidence="3" type="ORF">O0I10_011059</name>
</gene>
<reference evidence="3 4" key="1">
    <citation type="submission" date="2023-03" db="EMBL/GenBank/DDBJ databases">
        <title>Genome sequence of Lichtheimia ornata CBS 291.66.</title>
        <authorList>
            <person name="Mohabir J.T."/>
            <person name="Shea T.P."/>
            <person name="Kurbessoian T."/>
            <person name="Berby B."/>
            <person name="Fontaine J."/>
            <person name="Livny J."/>
            <person name="Gnirke A."/>
            <person name="Stajich J.E."/>
            <person name="Cuomo C.A."/>
        </authorList>
    </citation>
    <scope>NUCLEOTIDE SEQUENCE [LARGE SCALE GENOMIC DNA]</scope>
    <source>
        <strain evidence="3">CBS 291.66</strain>
    </source>
</reference>
<evidence type="ECO:0000313" key="3">
    <source>
        <dbReference type="EMBL" id="KAJ8653309.1"/>
    </source>
</evidence>
<feature type="compositionally biased region" description="Low complexity" evidence="1">
    <location>
        <begin position="350"/>
        <end position="369"/>
    </location>
</feature>
<dbReference type="InterPro" id="IPR057227">
    <property type="entry name" value="DUF7905"/>
</dbReference>
<comment type="caution">
    <text evidence="3">The sequence shown here is derived from an EMBL/GenBank/DDBJ whole genome shotgun (WGS) entry which is preliminary data.</text>
</comment>
<sequence>MTTIHTLKVFPVVYITDTMYQKYEKKLMQLGEVKNSKITFDTRDQYFTVSSRSPAAVEETVLQITYSLLPHLYKSMDDDMLNGTFQTIEDYEKNMQLKKDQEEEEDLAAALSTTTTLRDTPLSTPIPMSRGESAPTPTKPEVQVVGRPLDLEELEDDTKEKPAASASTKAAAAAAAAPSLLDYLDTDDSESEDDMLEDTFVFSKNIQNPAEVLQGVNPLNGQPLNYCKVVGDETDTICELDNREIIIKGYSQRDLKEAAQRFRNIQKLYKARRRPTIIVPCVHYPTQSDKYWLYFANLNRYAHKSFVDLMYADSLRPYYVLLPVFKDPATNQLQKPKDLLDVPVAPPPQQQQHQAPMAPVAAAAAVPARRPAPPRAAAPPQQKQLPPQTHAMRPTTAAAPPPQQPGYRMATGPPPSAYMNAPAYQQQPQQPMHGEGLWGEDRGFSNNYAATGRSRAPMLSPTTPRPTSNYANMSPNSEDFPALPINNHDVYPAPTMAPPQQQPQRRVMRIMPQQSTRNDNGGPVSLLEQAKQYNLHNMQTGLSEALDGIRGFRGEIQLSAKLGKVLWTNLTSEIQRKTWEFGEIKDIVVKEHGVRPLFNDVTTAYEEIITPISDILPKPYNRTACFEIHTKARNQPALPYKPVVLIMNQGIVEFKKAIIRKTKVAEIDWVSLDRKFDFQMSLTTHELGRTDVKPYTTFLKKISVCPITSQLTYENVRDFLEVDHILYKQKTRYRIHFPFVVEITRVERVPIKLQPSNGYGTEKFLGLTGKGEVWYDFQVYYTLHDEAFKSNLNLGVGKMPSWDVDSILGPQDQPNALIDYVKCLLLLVEKCEPLFNN</sequence>
<organism evidence="3 4">
    <name type="scientific">Lichtheimia ornata</name>
    <dbReference type="NCBI Taxonomy" id="688661"/>
    <lineage>
        <taxon>Eukaryota</taxon>
        <taxon>Fungi</taxon>
        <taxon>Fungi incertae sedis</taxon>
        <taxon>Mucoromycota</taxon>
        <taxon>Mucoromycotina</taxon>
        <taxon>Mucoromycetes</taxon>
        <taxon>Mucorales</taxon>
        <taxon>Lichtheimiaceae</taxon>
        <taxon>Lichtheimia</taxon>
    </lineage>
</organism>
<feature type="region of interest" description="Disordered" evidence="1">
    <location>
        <begin position="339"/>
        <end position="415"/>
    </location>
</feature>
<keyword evidence="4" id="KW-1185">Reference proteome</keyword>
<dbReference type="AlphaFoldDB" id="A0AAD7UV33"/>
<feature type="region of interest" description="Disordered" evidence="1">
    <location>
        <begin position="118"/>
        <end position="141"/>
    </location>
</feature>
<evidence type="ECO:0000259" key="2">
    <source>
        <dbReference type="Pfam" id="PF25482"/>
    </source>
</evidence>